<keyword evidence="10" id="KW-1185">Reference proteome</keyword>
<keyword evidence="5 7" id="KW-0408">Iron</keyword>
<evidence type="ECO:0000256" key="6">
    <source>
        <dbReference type="ARBA" id="ARBA00023033"/>
    </source>
</evidence>
<organism evidence="9 10">
    <name type="scientific">Aphanothece sacrum FPU1</name>
    <dbReference type="NCBI Taxonomy" id="1920663"/>
    <lineage>
        <taxon>Bacteria</taxon>
        <taxon>Bacillati</taxon>
        <taxon>Cyanobacteriota</taxon>
        <taxon>Cyanophyceae</taxon>
        <taxon>Oscillatoriophycideae</taxon>
        <taxon>Chroococcales</taxon>
        <taxon>Aphanothecaceae</taxon>
        <taxon>Aphanothece</taxon>
    </lineage>
</organism>
<sequence>MKTSSQLSPSNSFKSLPRATTSSFLRRLKLIFRPIDYLEDYGKKFGDFIVLGNSETPFVYVNHPEAIQQIFTAKPEVFETGRGNGILRYLLGENSILLLDGVSHRQQRKLLMPPFHGERLQTYSNVIYQITQEILQEWKIGQSLLIRSEMQKITLRVILQVVFGLEKGKRYDELQKLLTILLDSISSPLSSSLLFFSFLQKDLGKWSPWGRFLHLKSQVDQLLIAEIEERRSTGNLSGEDILTLLMCATDEAGEPMTVAQLKYQLMTLLVAGHETTASALTWAIYWIHYQQNIEEKLRLDLPKLDNNKFLEQVTNLPYLEAICQETLRIYPITLSTFPRILKEPLEIMGYEFPAKTVLMPCVYLVHHREDIYPQSYQFKPERFLEKQFSPYEYLPFGGGNRYCIGNGLAMLEMKIVLATILSQLKLKLINPRPLKPIRRGLTVAPPTNLKIKIVS</sequence>
<dbReference type="SUPFAM" id="SSF48264">
    <property type="entry name" value="Cytochrome P450"/>
    <property type="match status" value="1"/>
</dbReference>
<dbReference type="PROSITE" id="PS00086">
    <property type="entry name" value="CYTOCHROME_P450"/>
    <property type="match status" value="1"/>
</dbReference>
<dbReference type="GO" id="GO:0020037">
    <property type="term" value="F:heme binding"/>
    <property type="evidence" value="ECO:0007669"/>
    <property type="project" value="InterPro"/>
</dbReference>
<feature type="binding site" description="axial binding residue" evidence="7">
    <location>
        <position position="403"/>
    </location>
    <ligand>
        <name>heme</name>
        <dbReference type="ChEBI" id="CHEBI:30413"/>
    </ligand>
    <ligandPart>
        <name>Fe</name>
        <dbReference type="ChEBI" id="CHEBI:18248"/>
    </ligandPart>
</feature>
<dbReference type="EMBL" id="BDQK01000001">
    <property type="protein sequence ID" value="GBF78785.1"/>
    <property type="molecule type" value="Genomic_DNA"/>
</dbReference>
<accession>A0A401IC07</accession>
<dbReference type="PANTHER" id="PTHR24291">
    <property type="entry name" value="CYTOCHROME P450 FAMILY 4"/>
    <property type="match status" value="1"/>
</dbReference>
<comment type="similarity">
    <text evidence="1 8">Belongs to the cytochrome P450 family.</text>
</comment>
<dbReference type="GO" id="GO:0016705">
    <property type="term" value="F:oxidoreductase activity, acting on paired donors, with incorporation or reduction of molecular oxygen"/>
    <property type="evidence" value="ECO:0007669"/>
    <property type="project" value="InterPro"/>
</dbReference>
<evidence type="ECO:0000313" key="9">
    <source>
        <dbReference type="EMBL" id="GBF78785.1"/>
    </source>
</evidence>
<dbReference type="RefSeq" id="WP_124969779.1">
    <property type="nucleotide sequence ID" value="NZ_BDQK01000001.1"/>
</dbReference>
<dbReference type="InterPro" id="IPR036396">
    <property type="entry name" value="Cyt_P450_sf"/>
</dbReference>
<dbReference type="AlphaFoldDB" id="A0A401IC07"/>
<dbReference type="Proteomes" id="UP000287247">
    <property type="component" value="Unassembled WGS sequence"/>
</dbReference>
<dbReference type="Gene3D" id="1.10.630.10">
    <property type="entry name" value="Cytochrome P450"/>
    <property type="match status" value="1"/>
</dbReference>
<dbReference type="CDD" id="cd11053">
    <property type="entry name" value="CYP110-like"/>
    <property type="match status" value="1"/>
</dbReference>
<dbReference type="GO" id="GO:0004497">
    <property type="term" value="F:monooxygenase activity"/>
    <property type="evidence" value="ECO:0007669"/>
    <property type="project" value="UniProtKB-KW"/>
</dbReference>
<comment type="cofactor">
    <cofactor evidence="7">
        <name>heme</name>
        <dbReference type="ChEBI" id="CHEBI:30413"/>
    </cofactor>
</comment>
<keyword evidence="2 7" id="KW-0349">Heme</keyword>
<name>A0A401IC07_APHSA</name>
<evidence type="ECO:0000256" key="4">
    <source>
        <dbReference type="ARBA" id="ARBA00023002"/>
    </source>
</evidence>
<dbReference type="InterPro" id="IPR002401">
    <property type="entry name" value="Cyt_P450_E_grp-I"/>
</dbReference>
<dbReference type="PRINTS" id="PR00385">
    <property type="entry name" value="P450"/>
</dbReference>
<keyword evidence="4 8" id="KW-0560">Oxidoreductase</keyword>
<dbReference type="PRINTS" id="PR00463">
    <property type="entry name" value="EP450I"/>
</dbReference>
<gene>
    <name evidence="9" type="ORF">AsFPU1_0175</name>
</gene>
<protein>
    <submittedName>
        <fullName evidence="9">Cytochrome P450</fullName>
    </submittedName>
</protein>
<evidence type="ECO:0000256" key="7">
    <source>
        <dbReference type="PIRSR" id="PIRSR602401-1"/>
    </source>
</evidence>
<dbReference type="GO" id="GO:0005506">
    <property type="term" value="F:iron ion binding"/>
    <property type="evidence" value="ECO:0007669"/>
    <property type="project" value="InterPro"/>
</dbReference>
<evidence type="ECO:0000256" key="1">
    <source>
        <dbReference type="ARBA" id="ARBA00010617"/>
    </source>
</evidence>
<evidence type="ECO:0000256" key="3">
    <source>
        <dbReference type="ARBA" id="ARBA00022723"/>
    </source>
</evidence>
<evidence type="ECO:0000313" key="10">
    <source>
        <dbReference type="Proteomes" id="UP000287247"/>
    </source>
</evidence>
<proteinExistence type="inferred from homology"/>
<dbReference type="Pfam" id="PF00067">
    <property type="entry name" value="p450"/>
    <property type="match status" value="1"/>
</dbReference>
<comment type="caution">
    <text evidence="9">The sequence shown here is derived from an EMBL/GenBank/DDBJ whole genome shotgun (WGS) entry which is preliminary data.</text>
</comment>
<dbReference type="OrthoDB" id="446280at2"/>
<keyword evidence="6 8" id="KW-0503">Monooxygenase</keyword>
<dbReference type="InterPro" id="IPR017972">
    <property type="entry name" value="Cyt_P450_CS"/>
</dbReference>
<evidence type="ECO:0000256" key="8">
    <source>
        <dbReference type="RuleBase" id="RU000461"/>
    </source>
</evidence>
<reference evidence="10" key="1">
    <citation type="submission" date="2017-05" db="EMBL/GenBank/DDBJ databases">
        <title>Physiological properties and genetic analysis related to exopolysaccharide production of fresh-water unicellular cyanobacterium Aphanothece sacrum, Suizenji Nori, that has been cultured as a food source in Japan.</title>
        <authorList>
            <person name="Kanesaki Y."/>
            <person name="Yoshikawa S."/>
            <person name="Ohki K."/>
        </authorList>
    </citation>
    <scope>NUCLEOTIDE SEQUENCE [LARGE SCALE GENOMIC DNA]</scope>
    <source>
        <strain evidence="10">FPU1</strain>
    </source>
</reference>
<dbReference type="PANTHER" id="PTHR24291:SF50">
    <property type="entry name" value="BIFUNCTIONAL ALBAFLAVENONE MONOOXYGENASE_TERPENE SYNTHASE"/>
    <property type="match status" value="1"/>
</dbReference>
<dbReference type="InterPro" id="IPR050196">
    <property type="entry name" value="Cytochrome_P450_Monoox"/>
</dbReference>
<keyword evidence="3 7" id="KW-0479">Metal-binding</keyword>
<dbReference type="InterPro" id="IPR001128">
    <property type="entry name" value="Cyt_P450"/>
</dbReference>
<evidence type="ECO:0000256" key="5">
    <source>
        <dbReference type="ARBA" id="ARBA00023004"/>
    </source>
</evidence>
<evidence type="ECO:0000256" key="2">
    <source>
        <dbReference type="ARBA" id="ARBA00022617"/>
    </source>
</evidence>